<keyword evidence="2 3" id="KW-0687">Ribonucleoprotein</keyword>
<keyword evidence="1 3" id="KW-0689">Ribosomal protein</keyword>
<comment type="similarity">
    <text evidence="3 4">Belongs to the universal ribosomal protein uL14 family.</text>
</comment>
<evidence type="ECO:0000256" key="5">
    <source>
        <dbReference type="RuleBase" id="RU003950"/>
    </source>
</evidence>
<comment type="subunit">
    <text evidence="3">Part of the 50S ribosomal subunit. Forms a cluster with proteins L3 and L19. In the 70S ribosome, L14 and L19 interact and together make contacts with the 16S rRNA in bridges B5 and B8.</text>
</comment>
<dbReference type="InterPro" id="IPR000218">
    <property type="entry name" value="Ribosomal_uL14"/>
</dbReference>
<dbReference type="InterPro" id="IPR019972">
    <property type="entry name" value="Ribosomal_uL14_CS"/>
</dbReference>
<dbReference type="AlphaFoldDB" id="A0A1F5AY02"/>
<dbReference type="Pfam" id="PF00238">
    <property type="entry name" value="Ribosomal_L14"/>
    <property type="match status" value="1"/>
</dbReference>
<dbReference type="PROSITE" id="PS00049">
    <property type="entry name" value="RIBOSOMAL_L14"/>
    <property type="match status" value="1"/>
</dbReference>
<dbReference type="EMBL" id="MEYI01000046">
    <property type="protein sequence ID" value="OGD23285.1"/>
    <property type="molecule type" value="Genomic_DNA"/>
</dbReference>
<name>A0A1F5AY02_9BACT</name>
<protein>
    <recommendedName>
        <fullName evidence="3">Large ribosomal subunit protein uL14</fullName>
    </recommendedName>
</protein>
<evidence type="ECO:0000313" key="7">
    <source>
        <dbReference type="Proteomes" id="UP000176639"/>
    </source>
</evidence>
<comment type="function">
    <text evidence="3 5">Binds to 23S rRNA. Forms part of two intersubunit bridges in the 70S ribosome.</text>
</comment>
<sequence length="121" mass="13272">MIQPRSMLRVADNSGAKIVQCIRVLGGTRKRYARIGDIIVAAVKSAEPRKAVKKSDVVKAVVVRQRRSFGRPDGSYIKFDDNAVVIVDGKEPKGGRIFGPIPRELKDRGFSKLVSLAPEVV</sequence>
<dbReference type="HAMAP" id="MF_01367">
    <property type="entry name" value="Ribosomal_uL14"/>
    <property type="match status" value="1"/>
</dbReference>
<dbReference type="SMART" id="SM01374">
    <property type="entry name" value="Ribosomal_L14"/>
    <property type="match status" value="1"/>
</dbReference>
<dbReference type="Gene3D" id="2.40.150.20">
    <property type="entry name" value="Ribosomal protein L14"/>
    <property type="match status" value="1"/>
</dbReference>
<dbReference type="InterPro" id="IPR005745">
    <property type="entry name" value="Ribosomal_uL14_bac-type"/>
</dbReference>
<accession>A0A1F5AY02</accession>
<dbReference type="Proteomes" id="UP000176639">
    <property type="component" value="Unassembled WGS sequence"/>
</dbReference>
<proteinExistence type="inferred from homology"/>
<dbReference type="GO" id="GO:0070180">
    <property type="term" value="F:large ribosomal subunit rRNA binding"/>
    <property type="evidence" value="ECO:0007669"/>
    <property type="project" value="TreeGrafter"/>
</dbReference>
<evidence type="ECO:0000313" key="6">
    <source>
        <dbReference type="EMBL" id="OGD23285.1"/>
    </source>
</evidence>
<dbReference type="NCBIfam" id="TIGR01067">
    <property type="entry name" value="rplN_bact"/>
    <property type="match status" value="1"/>
</dbReference>
<dbReference type="GO" id="GO:0022625">
    <property type="term" value="C:cytosolic large ribosomal subunit"/>
    <property type="evidence" value="ECO:0007669"/>
    <property type="project" value="TreeGrafter"/>
</dbReference>
<comment type="caution">
    <text evidence="6">The sequence shown here is derived from an EMBL/GenBank/DDBJ whole genome shotgun (WGS) entry which is preliminary data.</text>
</comment>
<dbReference type="GO" id="GO:0006412">
    <property type="term" value="P:translation"/>
    <property type="evidence" value="ECO:0007669"/>
    <property type="project" value="UniProtKB-UniRule"/>
</dbReference>
<gene>
    <name evidence="3" type="primary">rplN</name>
    <name evidence="6" type="ORF">A2Z10_00065</name>
</gene>
<dbReference type="PANTHER" id="PTHR11761:SF3">
    <property type="entry name" value="LARGE RIBOSOMAL SUBUNIT PROTEIN UL14M"/>
    <property type="match status" value="1"/>
</dbReference>
<dbReference type="InterPro" id="IPR036853">
    <property type="entry name" value="Ribosomal_uL14_sf"/>
</dbReference>
<evidence type="ECO:0000256" key="1">
    <source>
        <dbReference type="ARBA" id="ARBA00022980"/>
    </source>
</evidence>
<evidence type="ECO:0000256" key="2">
    <source>
        <dbReference type="ARBA" id="ARBA00023274"/>
    </source>
</evidence>
<dbReference type="PANTHER" id="PTHR11761">
    <property type="entry name" value="50S/60S RIBOSOMAL PROTEIN L14/L23"/>
    <property type="match status" value="1"/>
</dbReference>
<dbReference type="SUPFAM" id="SSF50193">
    <property type="entry name" value="Ribosomal protein L14"/>
    <property type="match status" value="1"/>
</dbReference>
<evidence type="ECO:0000256" key="3">
    <source>
        <dbReference type="HAMAP-Rule" id="MF_01367"/>
    </source>
</evidence>
<evidence type="ECO:0000256" key="4">
    <source>
        <dbReference type="RuleBase" id="RU003949"/>
    </source>
</evidence>
<keyword evidence="3 5" id="KW-0694">RNA-binding</keyword>
<dbReference type="GO" id="GO:0003735">
    <property type="term" value="F:structural constituent of ribosome"/>
    <property type="evidence" value="ECO:0007669"/>
    <property type="project" value="InterPro"/>
</dbReference>
<keyword evidence="3 5" id="KW-0699">rRNA-binding</keyword>
<organism evidence="6 7">
    <name type="scientific">Candidatus Azambacteria bacterium RBG_16_47_10</name>
    <dbReference type="NCBI Taxonomy" id="1797292"/>
    <lineage>
        <taxon>Bacteria</taxon>
        <taxon>Candidatus Azamiibacteriota</taxon>
    </lineage>
</organism>
<reference evidence="6 7" key="1">
    <citation type="journal article" date="2016" name="Nat. Commun.">
        <title>Thousands of microbial genomes shed light on interconnected biogeochemical processes in an aquifer system.</title>
        <authorList>
            <person name="Anantharaman K."/>
            <person name="Brown C.T."/>
            <person name="Hug L.A."/>
            <person name="Sharon I."/>
            <person name="Castelle C.J."/>
            <person name="Probst A.J."/>
            <person name="Thomas B.C."/>
            <person name="Singh A."/>
            <person name="Wilkins M.J."/>
            <person name="Karaoz U."/>
            <person name="Brodie E.L."/>
            <person name="Williams K.H."/>
            <person name="Hubbard S.S."/>
            <person name="Banfield J.F."/>
        </authorList>
    </citation>
    <scope>NUCLEOTIDE SEQUENCE [LARGE SCALE GENOMIC DNA]</scope>
</reference>
<dbReference type="CDD" id="cd00337">
    <property type="entry name" value="Ribosomal_uL14"/>
    <property type="match status" value="1"/>
</dbReference>